<name>A0A8S3RN10_MYTED</name>
<evidence type="ECO:0000256" key="1">
    <source>
        <dbReference type="SAM" id="Coils"/>
    </source>
</evidence>
<evidence type="ECO:0000256" key="2">
    <source>
        <dbReference type="SAM" id="MobiDB-lite"/>
    </source>
</evidence>
<dbReference type="OrthoDB" id="5988294at2759"/>
<keyword evidence="4" id="KW-1185">Reference proteome</keyword>
<keyword evidence="1" id="KW-0175">Coiled coil</keyword>
<reference evidence="3" key="1">
    <citation type="submission" date="2021-03" db="EMBL/GenBank/DDBJ databases">
        <authorList>
            <person name="Bekaert M."/>
        </authorList>
    </citation>
    <scope>NUCLEOTIDE SEQUENCE</scope>
</reference>
<accession>A0A8S3RN10</accession>
<feature type="compositionally biased region" description="Low complexity" evidence="2">
    <location>
        <begin position="186"/>
        <end position="197"/>
    </location>
</feature>
<comment type="caution">
    <text evidence="3">The sequence shown here is derived from an EMBL/GenBank/DDBJ whole genome shotgun (WGS) entry which is preliminary data.</text>
</comment>
<feature type="coiled-coil region" evidence="1">
    <location>
        <begin position="11"/>
        <end position="38"/>
    </location>
</feature>
<organism evidence="3 4">
    <name type="scientific">Mytilus edulis</name>
    <name type="common">Blue mussel</name>
    <dbReference type="NCBI Taxonomy" id="6550"/>
    <lineage>
        <taxon>Eukaryota</taxon>
        <taxon>Metazoa</taxon>
        <taxon>Spiralia</taxon>
        <taxon>Lophotrochozoa</taxon>
        <taxon>Mollusca</taxon>
        <taxon>Bivalvia</taxon>
        <taxon>Autobranchia</taxon>
        <taxon>Pteriomorphia</taxon>
        <taxon>Mytilida</taxon>
        <taxon>Mytiloidea</taxon>
        <taxon>Mytilidae</taxon>
        <taxon>Mytilinae</taxon>
        <taxon>Mytilus</taxon>
    </lineage>
</organism>
<gene>
    <name evidence="3" type="ORF">MEDL_20751</name>
</gene>
<dbReference type="Proteomes" id="UP000683360">
    <property type="component" value="Unassembled WGS sequence"/>
</dbReference>
<feature type="compositionally biased region" description="Polar residues" evidence="2">
    <location>
        <begin position="199"/>
        <end position="214"/>
    </location>
</feature>
<protein>
    <submittedName>
        <fullName evidence="3">Uncharacterized protein</fullName>
    </submittedName>
</protein>
<dbReference type="AlphaFoldDB" id="A0A8S3RN10"/>
<evidence type="ECO:0000313" key="4">
    <source>
        <dbReference type="Proteomes" id="UP000683360"/>
    </source>
</evidence>
<proteinExistence type="predicted"/>
<dbReference type="EMBL" id="CAJPWZ010001046">
    <property type="protein sequence ID" value="CAG2206416.1"/>
    <property type="molecule type" value="Genomic_DNA"/>
</dbReference>
<feature type="region of interest" description="Disordered" evidence="2">
    <location>
        <begin position="111"/>
        <end position="214"/>
    </location>
</feature>
<evidence type="ECO:0000313" key="3">
    <source>
        <dbReference type="EMBL" id="CAG2206416.1"/>
    </source>
</evidence>
<sequence length="423" mass="49075">MTGFNHFRLVLDRLEHNIRKSEEDWEDIEEDCSNHENQNTVGSNFTADETMLIEIKEEVRFENNQDIIYIDSSSDGEILTKTEIVSPECQDEEELYKPENMNATVDSLLFQSADRRQTTKKKNPTPENSPIKKKAKTTVTLEQQKKQLFTGEDRRSSQSRHQKRREVTVVISEPTGGCPIEEHLLNDSSRSSSSLNSPFRGTSDTVLSPSAAENQHSIPRDIGHLEYYDGDKRLPILMRDCKGVKTREALNFIINEDNLDKENISTIVPTTINQNVSFLVDTKKIGSWKNLLSDDMGTWKTTCVANRFYKWDEKGDLISTPSRQPECFIVYRHQYVNLSSPDLHRIIIRTGTSPEKMMNTVFVQYYFEDEEHAVLVLPHGNRKQDNKPYKRTQETVKTTIRELNMNKRPKRCVSHNIRENWRD</sequence>